<dbReference type="InterPro" id="IPR016195">
    <property type="entry name" value="Pol/histidinol_Pase-like"/>
</dbReference>
<comment type="catalytic activity">
    <reaction evidence="12">
        <text>DNA(n) + a 2'-deoxyribonucleoside 5'-triphosphate = DNA(n+1) + diphosphate</text>
        <dbReference type="Rhea" id="RHEA:22508"/>
        <dbReference type="Rhea" id="RHEA-COMP:17339"/>
        <dbReference type="Rhea" id="RHEA-COMP:17340"/>
        <dbReference type="ChEBI" id="CHEBI:33019"/>
        <dbReference type="ChEBI" id="CHEBI:61560"/>
        <dbReference type="ChEBI" id="CHEBI:173112"/>
        <dbReference type="EC" id="2.7.7.7"/>
    </reaction>
</comment>
<accession>A0A0F9VXF3</accession>
<comment type="similarity">
    <text evidence="2">Belongs to the DNA polymerase type-C family. DnaE2 subfamily.</text>
</comment>
<dbReference type="CDD" id="cd04485">
    <property type="entry name" value="DnaE_OBF"/>
    <property type="match status" value="1"/>
</dbReference>
<dbReference type="Pfam" id="PF02811">
    <property type="entry name" value="PHP"/>
    <property type="match status" value="1"/>
</dbReference>
<dbReference type="Pfam" id="PF17657">
    <property type="entry name" value="DNA_pol3_finger"/>
    <property type="match status" value="1"/>
</dbReference>
<dbReference type="Pfam" id="PF14579">
    <property type="entry name" value="HHH_6"/>
    <property type="match status" value="1"/>
</dbReference>
<dbReference type="InterPro" id="IPR029460">
    <property type="entry name" value="DNAPol_HHH"/>
</dbReference>
<dbReference type="HAMAP" id="MF_01902">
    <property type="entry name" value="DNApol_error_prone"/>
    <property type="match status" value="1"/>
</dbReference>
<protein>
    <recommendedName>
        <fullName evidence="4">Error-prone DNA polymerase</fullName>
        <ecNumber evidence="3">2.7.7.7</ecNumber>
    </recommendedName>
</protein>
<dbReference type="CDD" id="cd07434">
    <property type="entry name" value="PHP_PolIIIA_DnaE2"/>
    <property type="match status" value="1"/>
</dbReference>
<dbReference type="GO" id="GO:0005737">
    <property type="term" value="C:cytoplasm"/>
    <property type="evidence" value="ECO:0007669"/>
    <property type="project" value="UniProtKB-SubCell"/>
</dbReference>
<dbReference type="SMART" id="SM00481">
    <property type="entry name" value="POLIIIAc"/>
    <property type="match status" value="1"/>
</dbReference>
<evidence type="ECO:0000259" key="13">
    <source>
        <dbReference type="SMART" id="SM00481"/>
    </source>
</evidence>
<evidence type="ECO:0000256" key="3">
    <source>
        <dbReference type="ARBA" id="ARBA00012417"/>
    </source>
</evidence>
<keyword evidence="9" id="KW-0227">DNA damage</keyword>
<dbReference type="InterPro" id="IPR003141">
    <property type="entry name" value="Pol/His_phosphatase_N"/>
</dbReference>
<evidence type="ECO:0000256" key="9">
    <source>
        <dbReference type="ARBA" id="ARBA00022763"/>
    </source>
</evidence>
<keyword evidence="6" id="KW-0808">Transferase</keyword>
<evidence type="ECO:0000256" key="10">
    <source>
        <dbReference type="ARBA" id="ARBA00022932"/>
    </source>
</evidence>
<dbReference type="PANTHER" id="PTHR32294">
    <property type="entry name" value="DNA POLYMERASE III SUBUNIT ALPHA"/>
    <property type="match status" value="1"/>
</dbReference>
<evidence type="ECO:0000313" key="14">
    <source>
        <dbReference type="EMBL" id="KKO08770.1"/>
    </source>
</evidence>
<keyword evidence="11" id="KW-0234">DNA repair</keyword>
<dbReference type="GO" id="GO:0006281">
    <property type="term" value="P:DNA repair"/>
    <property type="evidence" value="ECO:0007669"/>
    <property type="project" value="UniProtKB-KW"/>
</dbReference>
<reference evidence="14" key="1">
    <citation type="journal article" date="2015" name="Nature">
        <title>Complex archaea that bridge the gap between prokaryotes and eukaryotes.</title>
        <authorList>
            <person name="Spang A."/>
            <person name="Saw J.H."/>
            <person name="Jorgensen S.L."/>
            <person name="Zaremba-Niedzwiedzka K."/>
            <person name="Martijn J."/>
            <person name="Lind A.E."/>
            <person name="van Eijk R."/>
            <person name="Schleper C."/>
            <person name="Guy L."/>
            <person name="Ettema T.J."/>
        </authorList>
    </citation>
    <scope>NUCLEOTIDE SEQUENCE</scope>
</reference>
<evidence type="ECO:0000256" key="7">
    <source>
        <dbReference type="ARBA" id="ARBA00022695"/>
    </source>
</evidence>
<dbReference type="Gene3D" id="3.20.20.140">
    <property type="entry name" value="Metal-dependent hydrolases"/>
    <property type="match status" value="1"/>
</dbReference>
<dbReference type="NCBIfam" id="TIGR00594">
    <property type="entry name" value="polc"/>
    <property type="match status" value="1"/>
</dbReference>
<organism evidence="14">
    <name type="scientific">marine sediment metagenome</name>
    <dbReference type="NCBI Taxonomy" id="412755"/>
    <lineage>
        <taxon>unclassified sequences</taxon>
        <taxon>metagenomes</taxon>
        <taxon>ecological metagenomes</taxon>
    </lineage>
</organism>
<dbReference type="GO" id="GO:0008408">
    <property type="term" value="F:3'-5' exonuclease activity"/>
    <property type="evidence" value="ECO:0007669"/>
    <property type="project" value="InterPro"/>
</dbReference>
<comment type="subcellular location">
    <subcellularLocation>
        <location evidence="1">Cytoplasm</location>
    </subcellularLocation>
</comment>
<dbReference type="InterPro" id="IPR004365">
    <property type="entry name" value="NA-bd_OB_tRNA"/>
</dbReference>
<keyword evidence="10" id="KW-0239">DNA-directed DNA polymerase</keyword>
<dbReference type="EC" id="2.7.7.7" evidence="3"/>
<dbReference type="AlphaFoldDB" id="A0A0F9VXF3"/>
<dbReference type="EMBL" id="LAZR01000008">
    <property type="protein sequence ID" value="KKO08770.1"/>
    <property type="molecule type" value="Genomic_DNA"/>
</dbReference>
<evidence type="ECO:0000256" key="6">
    <source>
        <dbReference type="ARBA" id="ARBA00022679"/>
    </source>
</evidence>
<evidence type="ECO:0000256" key="2">
    <source>
        <dbReference type="ARBA" id="ARBA00007391"/>
    </source>
</evidence>
<proteinExistence type="inferred from homology"/>
<dbReference type="Pfam" id="PF07733">
    <property type="entry name" value="DNA_pol3_alpha"/>
    <property type="match status" value="1"/>
</dbReference>
<feature type="domain" description="Polymerase/histidinol phosphatase N-terminal" evidence="13">
    <location>
        <begin position="15"/>
        <end position="87"/>
    </location>
</feature>
<dbReference type="InterPro" id="IPR023073">
    <property type="entry name" value="DnaE2"/>
</dbReference>
<evidence type="ECO:0000256" key="1">
    <source>
        <dbReference type="ARBA" id="ARBA00004496"/>
    </source>
</evidence>
<dbReference type="SUPFAM" id="SSF89550">
    <property type="entry name" value="PHP domain-like"/>
    <property type="match status" value="1"/>
</dbReference>
<evidence type="ECO:0000256" key="5">
    <source>
        <dbReference type="ARBA" id="ARBA00022490"/>
    </source>
</evidence>
<gene>
    <name evidence="14" type="ORF">LCGC14_0038890</name>
</gene>
<dbReference type="PANTHER" id="PTHR32294:SF4">
    <property type="entry name" value="ERROR-PRONE DNA POLYMERASE"/>
    <property type="match status" value="1"/>
</dbReference>
<dbReference type="Gene3D" id="1.10.150.870">
    <property type="match status" value="1"/>
</dbReference>
<dbReference type="NCBIfam" id="NF004225">
    <property type="entry name" value="PRK05672.1"/>
    <property type="match status" value="1"/>
</dbReference>
<evidence type="ECO:0000256" key="12">
    <source>
        <dbReference type="ARBA" id="ARBA00049244"/>
    </source>
</evidence>
<comment type="caution">
    <text evidence="14">The sequence shown here is derived from an EMBL/GenBank/DDBJ whole genome shotgun (WGS) entry which is preliminary data.</text>
</comment>
<dbReference type="InterPro" id="IPR004805">
    <property type="entry name" value="DnaE2/DnaE/PolC"/>
</dbReference>
<keyword evidence="7" id="KW-0548">Nucleotidyltransferase</keyword>
<dbReference type="InterPro" id="IPR004013">
    <property type="entry name" value="PHP_dom"/>
</dbReference>
<dbReference type="InterPro" id="IPR011708">
    <property type="entry name" value="DNA_pol3_alpha_NTPase_dom"/>
</dbReference>
<dbReference type="GO" id="GO:0003887">
    <property type="term" value="F:DNA-directed DNA polymerase activity"/>
    <property type="evidence" value="ECO:0007669"/>
    <property type="project" value="UniProtKB-KW"/>
</dbReference>
<evidence type="ECO:0000256" key="8">
    <source>
        <dbReference type="ARBA" id="ARBA00022705"/>
    </source>
</evidence>
<keyword evidence="8" id="KW-0235">DNA replication</keyword>
<dbReference type="Pfam" id="PF01336">
    <property type="entry name" value="tRNA_anti-codon"/>
    <property type="match status" value="1"/>
</dbReference>
<dbReference type="GO" id="GO:0003676">
    <property type="term" value="F:nucleic acid binding"/>
    <property type="evidence" value="ECO:0007669"/>
    <property type="project" value="InterPro"/>
</dbReference>
<keyword evidence="5" id="KW-0963">Cytoplasm</keyword>
<dbReference type="GO" id="GO:0006260">
    <property type="term" value="P:DNA replication"/>
    <property type="evidence" value="ECO:0007669"/>
    <property type="project" value="UniProtKB-KW"/>
</dbReference>
<sequence length="1064" mass="117786">MRATNSLPEAAPDYAELHCISNFSFLRGASFPEELVNRALQLGYRGLAITDECSVAGIVRAYAAVKSAGEVYANFKLLIGTELVCQDGMHLVLLARSRRGYGQMCALISEARRVARKGEYRLTRSMLAAFDGADCLALWLPPAFSRQQDMRSVPDVVNTLAPDLHWLAGLFPGRLWISAQMFLGADDPEKLAALQALAAHTGLPICASGGVQMHHPQRRPLRDTLTAIRLGTPVSGLAFALPANGQQSLRTRQTLARLFPASLLQETLRIADQCQFCLSELRYEYPSELVPARETPQSWLRQLTEAGMRQRWPHGVPDKVKTMVNRELVLIAELGYEHFFLTVHDIVVFARSRHILCQGRGSAANSAVCYCLGITAVDPARLDLLFERFLSKERDEPPDIDVDFEHERREEVIQYIYDKYGRHRAALAATVICYRRRSAIRDVGKALGLSGEQIEHLLDILRMDSDGEPVWLEPVPLPAPLLKRLVFLVQQIIGFPRHLSQHVGGFVISEGPLSHLVPIENASMPDRTVIQWEKDDLETLGLLKVDVLALGMLTAIRKALDLVGRIRGQPLALADVPAEDAQTYDMICKADTVGLFQIESRAQMSMLPRLCPRSYYDLVIQIAIVRPGPIQGDMVHPYLARRQGLEQTRYPSEAVRGVLQRTLGVPIFQEQVMQIAMVAAGFSGGEADQLRRAMAAWKRKGGLEPFREKLISGMLARGYEETFALQIYQQIKGFGDYGFPESHSASFALLAYVSAWLKCHHPAAFVCALLNSQPMGFYGPSQLVQDFQRHGGQVLPVDVQLSEEDCTLEPVAITGAGSAGAGHRYALRLGLRMLKGLSGNAISAILQARVAGPFTSIADLVRRAALSSGNRDALAAGDALRNLAADRYRAFWDASAVEEVPPLFAALGEHYRRPTDNLDLMLPRPSEAQDIMADYNHTGLTLRRHPLALWREHLSAFAVLRADDLPALPDRRHIKVAGLVTCRQRPQTASGVTFLTLEDESGFINVVVWPQLLQAYYRPVHEASLLGVAGYLQQSDGVIHVVARTLVDLSDWLGEMQVASRDFA</sequence>
<evidence type="ECO:0000256" key="4">
    <source>
        <dbReference type="ARBA" id="ARBA00017273"/>
    </source>
</evidence>
<name>A0A0F9VXF3_9ZZZZ</name>
<evidence type="ECO:0000256" key="11">
    <source>
        <dbReference type="ARBA" id="ARBA00023204"/>
    </source>
</evidence>
<dbReference type="InterPro" id="IPR040982">
    <property type="entry name" value="DNA_pol3_finger"/>
</dbReference>